<organism evidence="1 2">
    <name type="scientific">Roridomyces roridus</name>
    <dbReference type="NCBI Taxonomy" id="1738132"/>
    <lineage>
        <taxon>Eukaryota</taxon>
        <taxon>Fungi</taxon>
        <taxon>Dikarya</taxon>
        <taxon>Basidiomycota</taxon>
        <taxon>Agaricomycotina</taxon>
        <taxon>Agaricomycetes</taxon>
        <taxon>Agaricomycetidae</taxon>
        <taxon>Agaricales</taxon>
        <taxon>Marasmiineae</taxon>
        <taxon>Mycenaceae</taxon>
        <taxon>Roridomyces</taxon>
    </lineage>
</organism>
<dbReference type="EMBL" id="JARKIF010000001">
    <property type="protein sequence ID" value="KAJ7651291.1"/>
    <property type="molecule type" value="Genomic_DNA"/>
</dbReference>
<comment type="caution">
    <text evidence="1">The sequence shown here is derived from an EMBL/GenBank/DDBJ whole genome shotgun (WGS) entry which is preliminary data.</text>
</comment>
<evidence type="ECO:0000313" key="2">
    <source>
        <dbReference type="Proteomes" id="UP001221142"/>
    </source>
</evidence>
<name>A0AAD7CLK3_9AGAR</name>
<protein>
    <recommendedName>
        <fullName evidence="3">F-box domain-containing protein</fullName>
    </recommendedName>
</protein>
<keyword evidence="2" id="KW-1185">Reference proteome</keyword>
<accession>A0AAD7CLK3</accession>
<evidence type="ECO:0000313" key="1">
    <source>
        <dbReference type="EMBL" id="KAJ7651291.1"/>
    </source>
</evidence>
<dbReference type="SUPFAM" id="SSF81383">
    <property type="entry name" value="F-box domain"/>
    <property type="match status" value="1"/>
</dbReference>
<dbReference type="AlphaFoldDB" id="A0AAD7CLK3"/>
<dbReference type="Gene3D" id="1.20.1280.50">
    <property type="match status" value="1"/>
</dbReference>
<gene>
    <name evidence="1" type="ORF">FB45DRAFT_34379</name>
</gene>
<reference evidence="1" key="1">
    <citation type="submission" date="2023-03" db="EMBL/GenBank/DDBJ databases">
        <title>Massive genome expansion in bonnet fungi (Mycena s.s.) driven by repeated elements and novel gene families across ecological guilds.</title>
        <authorList>
            <consortium name="Lawrence Berkeley National Laboratory"/>
            <person name="Harder C.B."/>
            <person name="Miyauchi S."/>
            <person name="Viragh M."/>
            <person name="Kuo A."/>
            <person name="Thoen E."/>
            <person name="Andreopoulos B."/>
            <person name="Lu D."/>
            <person name="Skrede I."/>
            <person name="Drula E."/>
            <person name="Henrissat B."/>
            <person name="Morin E."/>
            <person name="Kohler A."/>
            <person name="Barry K."/>
            <person name="LaButti K."/>
            <person name="Morin E."/>
            <person name="Salamov A."/>
            <person name="Lipzen A."/>
            <person name="Mereny Z."/>
            <person name="Hegedus B."/>
            <person name="Baldrian P."/>
            <person name="Stursova M."/>
            <person name="Weitz H."/>
            <person name="Taylor A."/>
            <person name="Grigoriev I.V."/>
            <person name="Nagy L.G."/>
            <person name="Martin F."/>
            <person name="Kauserud H."/>
        </authorList>
    </citation>
    <scope>NUCLEOTIDE SEQUENCE</scope>
    <source>
        <strain evidence="1">9284</strain>
    </source>
</reference>
<sequence>MPSAGFAISRHGKRRVFRPNSFPKQCLDFAPMKDLPEELLDRICSVMDRKSLCKTMHVSSSLRRVASPHLLVRLGISQSDVRGGTVKLDLSGSLNLILFVAHICPIQRLECFQHSWDMHVSELQRLALILGATAPIPDILIHDRLKEGQQRDSLVLYLLAYIPHTATDTLLIILPWTTLFSASLSIPVHVSRPRAGPPPTGIPPIYSHPQSTPPGILARGFSAILMCLRLALYNLYTIIRCVVLRVFGPGWSVQERISTDVDPIWFHGGLHLQRLPNKHTLVTYRESEASNHFRMEPLNGVSESVYSALLASLDFQFIHATVEAGRNLTLADLATFVSRQNHLHSLDCGQNSIRDLISSSSSQYHVPSKIAHLSAQASDIPHLLPLAPRVERIYLSFLSVSNRLIGPGIFNFFAYCTALEAIARLPGWHDLALSFTFNLAAAHLPWEMEASSDDPEPETQLHRVEHLMLRCTKAKQYSGYVYSSSTIRALLPWLARFPSLQRVSFDKDSVEAIRHDERLQVAAAIASVCPGMIGAGDVAFEIADDDEMRDGW</sequence>
<dbReference type="Proteomes" id="UP001221142">
    <property type="component" value="Unassembled WGS sequence"/>
</dbReference>
<dbReference type="CDD" id="cd09917">
    <property type="entry name" value="F-box_SF"/>
    <property type="match status" value="1"/>
</dbReference>
<proteinExistence type="predicted"/>
<evidence type="ECO:0008006" key="3">
    <source>
        <dbReference type="Google" id="ProtNLM"/>
    </source>
</evidence>
<dbReference type="InterPro" id="IPR036047">
    <property type="entry name" value="F-box-like_dom_sf"/>
</dbReference>